<evidence type="ECO:0000313" key="6">
    <source>
        <dbReference type="EMBL" id="CAF1773547.1"/>
    </source>
</evidence>
<dbReference type="Pfam" id="PF00931">
    <property type="entry name" value="NB-ARC"/>
    <property type="match status" value="1"/>
</dbReference>
<dbReference type="InterPro" id="IPR027417">
    <property type="entry name" value="P-loop_NTPase"/>
</dbReference>
<evidence type="ECO:0000259" key="4">
    <source>
        <dbReference type="Pfam" id="PF00931"/>
    </source>
</evidence>
<dbReference type="Proteomes" id="UP001295469">
    <property type="component" value="Chromosome C09"/>
</dbReference>
<organism evidence="6">
    <name type="scientific">Brassica napus</name>
    <name type="common">Rape</name>
    <dbReference type="NCBI Taxonomy" id="3708"/>
    <lineage>
        <taxon>Eukaryota</taxon>
        <taxon>Viridiplantae</taxon>
        <taxon>Streptophyta</taxon>
        <taxon>Embryophyta</taxon>
        <taxon>Tracheophyta</taxon>
        <taxon>Spermatophyta</taxon>
        <taxon>Magnoliopsida</taxon>
        <taxon>eudicotyledons</taxon>
        <taxon>Gunneridae</taxon>
        <taxon>Pentapetalae</taxon>
        <taxon>rosids</taxon>
        <taxon>malvids</taxon>
        <taxon>Brassicales</taxon>
        <taxon>Brassicaceae</taxon>
        <taxon>Brassiceae</taxon>
        <taxon>Brassica</taxon>
    </lineage>
</organism>
<dbReference type="GO" id="GO:0043531">
    <property type="term" value="F:ADP binding"/>
    <property type="evidence" value="ECO:0007669"/>
    <property type="project" value="InterPro"/>
</dbReference>
<dbReference type="PANTHER" id="PTHR36766">
    <property type="entry name" value="PLANT BROAD-SPECTRUM MILDEW RESISTANCE PROTEIN RPW8"/>
    <property type="match status" value="1"/>
</dbReference>
<sequence>MADAVVAFGLHFLWELLIRESNRLKAVQEQATELQNDLRRLKSFVKDAEARARELGIKKHLKRVSCITFAHQKLSSQIRGISRRISKVIDNMETVEKLVGHLVEENGVQVVSVCGMGGIGKTTLARQVFHHEKVRRRFNGFAWVFVSQECRQKHRCLIVLDDVWSSAAWELIKPAFPHRSGSKILLTSRNESVGLHPDLRCIIFRPRFLTHDDSWEVFQKIALIERNDIEFEVDDLTEEIQQMLKHCGGLPLAVKTRGGLLATKRTASEWRKRKIQNLKARALLYITRDFHPWILSTRSFRGLESLRVLDLFGAQFRRPKLHKSIGKLIHLRYLSLKETNLSVLPSSLGNLELLVYLDLEIYETMVHIPDVLKKMKKLRYLMLPDELSNKTKLELSGLVKLETLKNFSLKHSSVKDLINMTKLRTLWVCCAYGNLAEGVLPLSLGASLKHLEELMLYNKRNGQEQVQPSKIDAGAFVSGFQRLNQLRLDIEIETLPNELQFPSCITSVSLSSCVLQEDPMPVLEKLHSLKIVSLELNAFTGRKMVCSKAGFPKLLTLEFWILDNLEEWVVEEESMPCLCHLEINDCRKLKSLPDGLRYITSLEEVRVGWMENAFKDKLIQGGEDYYKIQYVSYVVFHNCSDE</sequence>
<protein>
    <submittedName>
        <fullName evidence="6">(rape) hypothetical protein</fullName>
    </submittedName>
</protein>
<keyword evidence="3" id="KW-0175">Coiled coil</keyword>
<keyword evidence="2" id="KW-0611">Plant defense</keyword>
<dbReference type="InterPro" id="IPR032675">
    <property type="entry name" value="LRR_dom_sf"/>
</dbReference>
<dbReference type="Gene3D" id="3.80.10.10">
    <property type="entry name" value="Ribonuclease Inhibitor"/>
    <property type="match status" value="2"/>
</dbReference>
<dbReference type="SUPFAM" id="SSF52058">
    <property type="entry name" value="L domain-like"/>
    <property type="match status" value="1"/>
</dbReference>
<dbReference type="Gene3D" id="3.40.50.300">
    <property type="entry name" value="P-loop containing nucleotide triphosphate hydrolases"/>
    <property type="match status" value="2"/>
</dbReference>
<dbReference type="SUPFAM" id="SSF52540">
    <property type="entry name" value="P-loop containing nucleoside triphosphate hydrolases"/>
    <property type="match status" value="1"/>
</dbReference>
<dbReference type="PRINTS" id="PR00364">
    <property type="entry name" value="DISEASERSIST"/>
</dbReference>
<dbReference type="PANTHER" id="PTHR36766:SF40">
    <property type="entry name" value="DISEASE RESISTANCE PROTEIN RGA3"/>
    <property type="match status" value="1"/>
</dbReference>
<dbReference type="InterPro" id="IPR042197">
    <property type="entry name" value="Apaf_helical"/>
</dbReference>
<evidence type="ECO:0000256" key="3">
    <source>
        <dbReference type="SAM" id="Coils"/>
    </source>
</evidence>
<feature type="domain" description="Disease resistance R13L4/SHOC-2-like LRR" evidence="5">
    <location>
        <begin position="298"/>
        <end position="611"/>
    </location>
</feature>
<evidence type="ECO:0000259" key="5">
    <source>
        <dbReference type="Pfam" id="PF23598"/>
    </source>
</evidence>
<dbReference type="Pfam" id="PF23598">
    <property type="entry name" value="LRR_14"/>
    <property type="match status" value="1"/>
</dbReference>
<dbReference type="Gene3D" id="1.10.8.430">
    <property type="entry name" value="Helical domain of apoptotic protease-activating factors"/>
    <property type="match status" value="1"/>
</dbReference>
<accession>A0A816J3E0</accession>
<gene>
    <name evidence="6" type="ORF">DARMORV10_C09P53820.1</name>
</gene>
<evidence type="ECO:0000256" key="1">
    <source>
        <dbReference type="ARBA" id="ARBA00022737"/>
    </source>
</evidence>
<dbReference type="AlphaFoldDB" id="A0A816J3E0"/>
<name>A0A816J3E0_BRANA</name>
<feature type="coiled-coil region" evidence="3">
    <location>
        <begin position="17"/>
        <end position="51"/>
    </location>
</feature>
<feature type="domain" description="NB-ARC" evidence="4">
    <location>
        <begin position="93"/>
        <end position="153"/>
    </location>
</feature>
<keyword evidence="1" id="KW-0677">Repeat</keyword>
<reference evidence="6" key="1">
    <citation type="submission" date="2021-01" db="EMBL/GenBank/DDBJ databases">
        <authorList>
            <consortium name="Genoscope - CEA"/>
            <person name="William W."/>
        </authorList>
    </citation>
    <scope>NUCLEOTIDE SEQUENCE</scope>
</reference>
<evidence type="ECO:0000256" key="2">
    <source>
        <dbReference type="ARBA" id="ARBA00022821"/>
    </source>
</evidence>
<dbReference type="GO" id="GO:0006952">
    <property type="term" value="P:defense response"/>
    <property type="evidence" value="ECO:0007669"/>
    <property type="project" value="UniProtKB-KW"/>
</dbReference>
<dbReference type="InterPro" id="IPR055414">
    <property type="entry name" value="LRR_R13L4/SHOC2-like"/>
</dbReference>
<dbReference type="EMBL" id="HG994373">
    <property type="protein sequence ID" value="CAF1773547.1"/>
    <property type="molecule type" value="Genomic_DNA"/>
</dbReference>
<proteinExistence type="predicted"/>
<dbReference type="InterPro" id="IPR002182">
    <property type="entry name" value="NB-ARC"/>
</dbReference>